<dbReference type="EMBL" id="CP099423">
    <property type="protein sequence ID" value="USW54753.1"/>
    <property type="molecule type" value="Genomic_DNA"/>
</dbReference>
<organism evidence="3 4">
    <name type="scientific">Septoria linicola</name>
    <dbReference type="NCBI Taxonomy" id="215465"/>
    <lineage>
        <taxon>Eukaryota</taxon>
        <taxon>Fungi</taxon>
        <taxon>Dikarya</taxon>
        <taxon>Ascomycota</taxon>
        <taxon>Pezizomycotina</taxon>
        <taxon>Dothideomycetes</taxon>
        <taxon>Dothideomycetidae</taxon>
        <taxon>Mycosphaerellales</taxon>
        <taxon>Mycosphaerellaceae</taxon>
        <taxon>Septoria</taxon>
    </lineage>
</organism>
<feature type="region of interest" description="Disordered" evidence="1">
    <location>
        <begin position="100"/>
        <end position="142"/>
    </location>
</feature>
<sequence length="287" mass="28362">MHSTPAIVVAIIAYCSNVVLAAPIPQIGGEGQACGAILSDTDNAVGYGVENALDGLAGGVRGKGTKTRRQLAGEGNACYDVLSDFDNATGYFTEDFLDTASGNQPAATGTGNNGQGGTGSGSSAGSAPPPPPPPPPPHKRQLDKISNGIQAVSKALGTGSSTEAVTTAGDNIDGELIDAGTNVGGTIGDGGLRRARRQFNKVADGIQTFAETYGFGSSTEAATDLANTLDGVGTDSVGQAGEGIGQSEENILGDLGTEVGDLDAGGLKKGNVGNVPGDAAPPPPPRT</sequence>
<evidence type="ECO:0000256" key="2">
    <source>
        <dbReference type="SAM" id="SignalP"/>
    </source>
</evidence>
<feature type="region of interest" description="Disordered" evidence="1">
    <location>
        <begin position="238"/>
        <end position="287"/>
    </location>
</feature>
<keyword evidence="4" id="KW-1185">Reference proteome</keyword>
<proteinExistence type="predicted"/>
<accession>A0A9Q9EMR9</accession>
<feature type="signal peptide" evidence="2">
    <location>
        <begin position="1"/>
        <end position="21"/>
    </location>
</feature>
<dbReference type="AlphaFoldDB" id="A0A9Q9EMR9"/>
<name>A0A9Q9EMR9_9PEZI</name>
<dbReference type="Proteomes" id="UP001056384">
    <property type="component" value="Chromosome 6"/>
</dbReference>
<keyword evidence="2" id="KW-0732">Signal</keyword>
<feature type="chain" id="PRO_5040263166" evidence="2">
    <location>
        <begin position="22"/>
        <end position="287"/>
    </location>
</feature>
<protein>
    <submittedName>
        <fullName evidence="3">Uncharacterized protein</fullName>
    </submittedName>
</protein>
<evidence type="ECO:0000256" key="1">
    <source>
        <dbReference type="SAM" id="MobiDB-lite"/>
    </source>
</evidence>
<gene>
    <name evidence="3" type="ORF">Slin15195_G080720</name>
</gene>
<evidence type="ECO:0000313" key="3">
    <source>
        <dbReference type="EMBL" id="USW54753.1"/>
    </source>
</evidence>
<feature type="compositionally biased region" description="Pro residues" evidence="1">
    <location>
        <begin position="127"/>
        <end position="136"/>
    </location>
</feature>
<reference evidence="3" key="1">
    <citation type="submission" date="2022-06" db="EMBL/GenBank/DDBJ databases">
        <title>Complete genome sequences of two strains of the flax pathogen Septoria linicola.</title>
        <authorList>
            <person name="Lapalu N."/>
            <person name="Simon A."/>
            <person name="Demenou B."/>
            <person name="Paumier D."/>
            <person name="Guillot M.-P."/>
            <person name="Gout L."/>
            <person name="Valade R."/>
        </authorList>
    </citation>
    <scope>NUCLEOTIDE SEQUENCE</scope>
    <source>
        <strain evidence="3">SE15195</strain>
    </source>
</reference>
<feature type="compositionally biased region" description="Gly residues" evidence="1">
    <location>
        <begin position="111"/>
        <end position="122"/>
    </location>
</feature>
<evidence type="ECO:0000313" key="4">
    <source>
        <dbReference type="Proteomes" id="UP001056384"/>
    </source>
</evidence>